<organism evidence="2 3">
    <name type="scientific">Iodidimonas gelatinilytica</name>
    <dbReference type="NCBI Taxonomy" id="1236966"/>
    <lineage>
        <taxon>Bacteria</taxon>
        <taxon>Pseudomonadati</taxon>
        <taxon>Pseudomonadota</taxon>
        <taxon>Alphaproteobacteria</taxon>
        <taxon>Iodidimonadales</taxon>
        <taxon>Iodidimonadaceae</taxon>
        <taxon>Iodidimonas</taxon>
    </lineage>
</organism>
<reference evidence="2 3" key="1">
    <citation type="submission" date="2019-09" db="EMBL/GenBank/DDBJ databases">
        <title>NBRP : Genome information of microbial organism related human and environment.</title>
        <authorList>
            <person name="Hattori M."/>
            <person name="Oshima K."/>
            <person name="Inaba H."/>
            <person name="Suda W."/>
            <person name="Sakamoto M."/>
            <person name="Iino T."/>
            <person name="Kitahara M."/>
            <person name="Oshida Y."/>
            <person name="Iida T."/>
            <person name="Kudo T."/>
            <person name="Itoh T."/>
            <person name="Ohkuma M."/>
        </authorList>
    </citation>
    <scope>NUCLEOTIDE SEQUENCE [LARGE SCALE GENOMIC DNA]</scope>
    <source>
        <strain evidence="2 3">Hi-2</strain>
    </source>
</reference>
<sequence>MFETRLSLIGFAPNSHKLTTRNYLLDHDVPDHVLPEVMETARTRQSRHLPTGMREETGRRKRTENSLDLVTSKRIPTRIVYALELDNWSFAEEIPAFALRNYDDYQQFWDLRPVSRKDGKIKAISLQYLNAVGSPYDVTLNIAVEQPGIGRMLRTLIKLHPRIINAS</sequence>
<evidence type="ECO:0000313" key="2">
    <source>
        <dbReference type="EMBL" id="GEQ99366.1"/>
    </source>
</evidence>
<dbReference type="AlphaFoldDB" id="A0A5A7MU94"/>
<protein>
    <submittedName>
        <fullName evidence="2">Uncharacterized protein</fullName>
    </submittedName>
</protein>
<comment type="caution">
    <text evidence="2">The sequence shown here is derived from an EMBL/GenBank/DDBJ whole genome shotgun (WGS) entry which is preliminary data.</text>
</comment>
<accession>A0A5A7MU94</accession>
<dbReference type="EMBL" id="BKCL01000021">
    <property type="protein sequence ID" value="GEQ99366.1"/>
    <property type="molecule type" value="Genomic_DNA"/>
</dbReference>
<dbReference type="Proteomes" id="UP000322084">
    <property type="component" value="Unassembled WGS sequence"/>
</dbReference>
<evidence type="ECO:0000313" key="3">
    <source>
        <dbReference type="Proteomes" id="UP000322084"/>
    </source>
</evidence>
<proteinExistence type="predicted"/>
<evidence type="ECO:0000256" key="1">
    <source>
        <dbReference type="SAM" id="MobiDB-lite"/>
    </source>
</evidence>
<dbReference type="RefSeq" id="WP_150001474.1">
    <property type="nucleotide sequence ID" value="NZ_BKCL01000021.1"/>
</dbReference>
<feature type="region of interest" description="Disordered" evidence="1">
    <location>
        <begin position="41"/>
        <end position="65"/>
    </location>
</feature>
<name>A0A5A7MU94_9PROT</name>
<gene>
    <name evidence="2" type="ORF">JCM17844_30030</name>
</gene>